<keyword evidence="2" id="KW-0812">Transmembrane</keyword>
<dbReference type="CDD" id="cd01948">
    <property type="entry name" value="EAL"/>
    <property type="match status" value="1"/>
</dbReference>
<comment type="cofactor">
    <cofactor evidence="1">
        <name>Mg(2+)</name>
        <dbReference type="ChEBI" id="CHEBI:18420"/>
    </cofactor>
</comment>
<dbReference type="PANTHER" id="PTHR44757">
    <property type="entry name" value="DIGUANYLATE CYCLASE DGCP"/>
    <property type="match status" value="1"/>
</dbReference>
<dbReference type="EMBL" id="CP052766">
    <property type="protein sequence ID" value="QJR81035.1"/>
    <property type="molecule type" value="Genomic_DNA"/>
</dbReference>
<dbReference type="SMART" id="SM00267">
    <property type="entry name" value="GGDEF"/>
    <property type="match status" value="1"/>
</dbReference>
<evidence type="ECO:0000313" key="5">
    <source>
        <dbReference type="EMBL" id="QJR81035.1"/>
    </source>
</evidence>
<accession>A0A6M4MEL1</accession>
<sequence length="826" mass="92946">MQVKMSFTTKVMLMLLAMMLTVTIAISVILISQSTANIDRQHNDTQLRNLRRYELLQGLLTNRMLLWVETFAQFGADETSQENALVAAMEKAKEPLNLSLQIDRMWLFNPQGTLISGEESQLPGYVARLIPLTQQQLRPRDVVACEQACRHYLSVPVMTANQHTAVIVLSSSLQELFALLSQSTNAKRLAVVRRSAEDSNGAATMEIVSQLSPANTSYINNILLALPATTDVNTLIKKGIRLKMQRQSLLVSLLPLEHAIQQNTYILFVHDITADVAAANSYQQNVIGSAIGLFALFALLMYLLLNQYRQKLLRLSRRLPLLAERRYDDFKARSQHTLLHKRGHLTDELDVLEQTATNLAIQLEDIDSKMALTTAQLENMAMFDSLTGLPNRNMLNFQIDKQIAASAREPKTVALMFLDLDDFKKVNDSHGHEVGDKLLKAAAERIVRPIRETDIASRFGGDEFVVLLSHIESREEVEVVAEKLIQAFTTPIEIGELHFYISVSIGIAITQYAESTAVELLRSADIAMYEAKAQQGAAYRIFDSTMNLKVMRKVELESEARIALREDHFSLALQPQLDLKTRKLVGFEALIRWYHPTKGFISPAEFIPLLENTPFMLELDYWVIFRAMRLLNELRADGYLNIKMAINVSASQFVDSSLPNYLDQQLKKNNIPPQLIELELTETALVQDMARTTEVLKAIREMGCLIAIDDFGTGYSSLSYLKALPADLIKIDRSFIAGMLDSPDDRSIVFSTISMVKNMGLTVIAEGLETQEQYELLCHFDCHQGQGYLISPPIPEKDLWSVLNEKLTDQVWNTLPPINSASVNVD</sequence>
<dbReference type="InterPro" id="IPR052155">
    <property type="entry name" value="Biofilm_reg_signaling"/>
</dbReference>
<gene>
    <name evidence="5" type="ORF">CA267_009725</name>
</gene>
<dbReference type="KEGG" id="apel:CA267_009725"/>
<protein>
    <submittedName>
        <fullName evidence="5">EAL domain-containing protein</fullName>
    </submittedName>
</protein>
<reference evidence="5 6" key="2">
    <citation type="submission" date="2020-04" db="EMBL/GenBank/DDBJ databases">
        <title>Complete genome sequence of Alteromonas pelagimontana 5.12T.</title>
        <authorList>
            <person name="Sinha R.K."/>
            <person name="Krishnan K.P."/>
            <person name="Kurian J.P."/>
        </authorList>
    </citation>
    <scope>NUCLEOTIDE SEQUENCE [LARGE SCALE GENOMIC DNA]</scope>
    <source>
        <strain evidence="5 6">5.12</strain>
    </source>
</reference>
<dbReference type="Pfam" id="PF00990">
    <property type="entry name" value="GGDEF"/>
    <property type="match status" value="1"/>
</dbReference>
<dbReference type="InterPro" id="IPR035919">
    <property type="entry name" value="EAL_sf"/>
</dbReference>
<dbReference type="SMART" id="SM00052">
    <property type="entry name" value="EAL"/>
    <property type="match status" value="1"/>
</dbReference>
<dbReference type="InterPro" id="IPR000160">
    <property type="entry name" value="GGDEF_dom"/>
</dbReference>
<evidence type="ECO:0000313" key="6">
    <source>
        <dbReference type="Proteomes" id="UP000219285"/>
    </source>
</evidence>
<dbReference type="CDD" id="cd01949">
    <property type="entry name" value="GGDEF"/>
    <property type="match status" value="1"/>
</dbReference>
<dbReference type="FunFam" id="3.30.70.270:FF:000001">
    <property type="entry name" value="Diguanylate cyclase domain protein"/>
    <property type="match status" value="1"/>
</dbReference>
<reference evidence="6" key="1">
    <citation type="submission" date="2014-12" db="EMBL/GenBank/DDBJ databases">
        <title>Complete genome sequence of a multi-drug resistant Klebsiella pneumoniae.</title>
        <authorList>
            <person name="Hua X."/>
            <person name="Chen Q."/>
            <person name="Li X."/>
            <person name="Feng Y."/>
            <person name="Ruan Z."/>
            <person name="Yu Y."/>
        </authorList>
    </citation>
    <scope>NUCLEOTIDE SEQUENCE [LARGE SCALE GENOMIC DNA]</scope>
    <source>
        <strain evidence="6">5.12</strain>
    </source>
</reference>
<keyword evidence="6" id="KW-1185">Reference proteome</keyword>
<dbReference type="InterPro" id="IPR029787">
    <property type="entry name" value="Nucleotide_cyclase"/>
</dbReference>
<dbReference type="OrthoDB" id="8553030at2"/>
<dbReference type="InterPro" id="IPR029150">
    <property type="entry name" value="dCache_3"/>
</dbReference>
<dbReference type="Proteomes" id="UP000219285">
    <property type="component" value="Chromosome"/>
</dbReference>
<evidence type="ECO:0000256" key="1">
    <source>
        <dbReference type="ARBA" id="ARBA00001946"/>
    </source>
</evidence>
<dbReference type="Pfam" id="PF00563">
    <property type="entry name" value="EAL"/>
    <property type="match status" value="1"/>
</dbReference>
<organism evidence="5 6">
    <name type="scientific">Alteromonas pelagimontana</name>
    <dbReference type="NCBI Taxonomy" id="1858656"/>
    <lineage>
        <taxon>Bacteria</taxon>
        <taxon>Pseudomonadati</taxon>
        <taxon>Pseudomonadota</taxon>
        <taxon>Gammaproteobacteria</taxon>
        <taxon>Alteromonadales</taxon>
        <taxon>Alteromonadaceae</taxon>
        <taxon>Alteromonas/Salinimonas group</taxon>
        <taxon>Alteromonas</taxon>
    </lineage>
</organism>
<feature type="transmembrane region" description="Helical" evidence="2">
    <location>
        <begin position="286"/>
        <end position="305"/>
    </location>
</feature>
<keyword evidence="2" id="KW-1133">Transmembrane helix</keyword>
<name>A0A6M4MEL1_9ALTE</name>
<feature type="domain" description="EAL" evidence="3">
    <location>
        <begin position="553"/>
        <end position="807"/>
    </location>
</feature>
<dbReference type="Gene3D" id="3.30.70.270">
    <property type="match status" value="1"/>
</dbReference>
<dbReference type="SUPFAM" id="SSF55073">
    <property type="entry name" value="Nucleotide cyclase"/>
    <property type="match status" value="1"/>
</dbReference>
<evidence type="ECO:0000259" key="4">
    <source>
        <dbReference type="PROSITE" id="PS50887"/>
    </source>
</evidence>
<dbReference type="AlphaFoldDB" id="A0A6M4MEL1"/>
<evidence type="ECO:0000259" key="3">
    <source>
        <dbReference type="PROSITE" id="PS50883"/>
    </source>
</evidence>
<dbReference type="Pfam" id="PF14827">
    <property type="entry name" value="dCache_3"/>
    <property type="match status" value="1"/>
</dbReference>
<dbReference type="Gene3D" id="3.20.20.450">
    <property type="entry name" value="EAL domain"/>
    <property type="match status" value="1"/>
</dbReference>
<dbReference type="NCBIfam" id="TIGR00254">
    <property type="entry name" value="GGDEF"/>
    <property type="match status" value="1"/>
</dbReference>
<keyword evidence="2" id="KW-0472">Membrane</keyword>
<feature type="domain" description="GGDEF" evidence="4">
    <location>
        <begin position="411"/>
        <end position="544"/>
    </location>
</feature>
<dbReference type="SUPFAM" id="SSF141868">
    <property type="entry name" value="EAL domain-like"/>
    <property type="match status" value="1"/>
</dbReference>
<dbReference type="InterPro" id="IPR001633">
    <property type="entry name" value="EAL_dom"/>
</dbReference>
<dbReference type="PANTHER" id="PTHR44757:SF2">
    <property type="entry name" value="BIOFILM ARCHITECTURE MAINTENANCE PROTEIN MBAA"/>
    <property type="match status" value="1"/>
</dbReference>
<dbReference type="InterPro" id="IPR043128">
    <property type="entry name" value="Rev_trsase/Diguanyl_cyclase"/>
</dbReference>
<dbReference type="PROSITE" id="PS50887">
    <property type="entry name" value="GGDEF"/>
    <property type="match status" value="1"/>
</dbReference>
<dbReference type="PROSITE" id="PS50883">
    <property type="entry name" value="EAL"/>
    <property type="match status" value="1"/>
</dbReference>
<dbReference type="GO" id="GO:0003824">
    <property type="term" value="F:catalytic activity"/>
    <property type="evidence" value="ECO:0007669"/>
    <property type="project" value="UniProtKB-ARBA"/>
</dbReference>
<evidence type="ECO:0000256" key="2">
    <source>
        <dbReference type="SAM" id="Phobius"/>
    </source>
</evidence>
<proteinExistence type="predicted"/>